<dbReference type="eggNOG" id="COG1012">
    <property type="taxonomic scope" value="Bacteria"/>
</dbReference>
<dbReference type="Proteomes" id="UP000030647">
    <property type="component" value="Unassembled WGS sequence"/>
</dbReference>
<dbReference type="Pfam" id="PF00171">
    <property type="entry name" value="Aldedh"/>
    <property type="match status" value="1"/>
</dbReference>
<dbReference type="HOGENOM" id="CLU_028794_3_1_9"/>
<organism evidence="3 4">
    <name type="scientific">Schleiferilactobacillus shenzhenensis LY-73</name>
    <dbReference type="NCBI Taxonomy" id="1231336"/>
    <lineage>
        <taxon>Bacteria</taxon>
        <taxon>Bacillati</taxon>
        <taxon>Bacillota</taxon>
        <taxon>Bacilli</taxon>
        <taxon>Lactobacillales</taxon>
        <taxon>Lactobacillaceae</taxon>
        <taxon>Schleiferilactobacillus</taxon>
    </lineage>
</organism>
<dbReference type="Gene3D" id="3.40.605.10">
    <property type="entry name" value="Aldehyde Dehydrogenase, Chain A, domain 1"/>
    <property type="match status" value="1"/>
</dbReference>
<proteinExistence type="predicted"/>
<dbReference type="PANTHER" id="PTHR11699">
    <property type="entry name" value="ALDEHYDE DEHYDROGENASE-RELATED"/>
    <property type="match status" value="1"/>
</dbReference>
<name>U4TLT8_9LACO</name>
<dbReference type="AlphaFoldDB" id="U4TLT8"/>
<sequence>MGNAVPTRFQGVYIRVAGRYGNREITHQEMLKMPATQLKKVYDEQESVTTEVNDLVAAAQHAFKEYQAFDQKQVDAICQAVVNAAIVHSRVLAFLAWKETGRGNAEDKAIKNIYASQYIWNNIKNDKTVGKIAEDPIHGITKYAEPLGVVAGVTPVTNPTSTVIFKILMALKTRNAIIFGLHPQAQQCGAATVRVLAKAATDAGAPANLIQYIHHPSIEATSALMNNPQVAIVLATGGPGMVKAAYSTGKPALGVGPGNAPAYIEQSCDIKATVSDIMLSKTFDNGMICASENSIVVDAAIEDQVKAEFTRQGAYFVPEADVAKLSAAVIDPQRHTVRGPVAGQTAEKIAKLAGITVPAGTKVLIAPVAGIGTNYPLSGEKLSPVLSMYRANDRQAAFNLCLALLNYGGLGHTAALHTTNKDVIAAFGQMMPACRILVNQPASLGGIGGLFNALTPSLTLGTGTYGKNSISHNLTDTDLLNIKTVATPTRHPNALIAELRGVIRKQQL</sequence>
<dbReference type="EMBL" id="KI271588">
    <property type="protein sequence ID" value="ERL65184.1"/>
    <property type="molecule type" value="Genomic_DNA"/>
</dbReference>
<keyword evidence="1" id="KW-0560">Oxidoreductase</keyword>
<feature type="domain" description="Aldehyde dehydrogenase" evidence="2">
    <location>
        <begin position="39"/>
        <end position="441"/>
    </location>
</feature>
<dbReference type="InterPro" id="IPR016161">
    <property type="entry name" value="Ald_DH/histidinol_DH"/>
</dbReference>
<dbReference type="STRING" id="1231336.L248_2859"/>
<dbReference type="SUPFAM" id="SSF53720">
    <property type="entry name" value="ALDH-like"/>
    <property type="match status" value="1"/>
</dbReference>
<dbReference type="InterPro" id="IPR016162">
    <property type="entry name" value="Ald_DH_N"/>
</dbReference>
<evidence type="ECO:0000259" key="2">
    <source>
        <dbReference type="Pfam" id="PF00171"/>
    </source>
</evidence>
<keyword evidence="4" id="KW-1185">Reference proteome</keyword>
<protein>
    <submittedName>
        <fullName evidence="3">Adh2</fullName>
    </submittedName>
</protein>
<evidence type="ECO:0000313" key="3">
    <source>
        <dbReference type="EMBL" id="ERL65184.1"/>
    </source>
</evidence>
<dbReference type="InterPro" id="IPR015590">
    <property type="entry name" value="Aldehyde_DH_dom"/>
</dbReference>
<dbReference type="InterPro" id="IPR016163">
    <property type="entry name" value="Ald_DH_C"/>
</dbReference>
<accession>U4TLT8</accession>
<evidence type="ECO:0000256" key="1">
    <source>
        <dbReference type="ARBA" id="ARBA00023002"/>
    </source>
</evidence>
<evidence type="ECO:0000313" key="4">
    <source>
        <dbReference type="Proteomes" id="UP000030647"/>
    </source>
</evidence>
<reference evidence="4" key="1">
    <citation type="journal article" date="2013" name="Genome Announc.">
        <title>Whole-Genome Sequencing of Lactobacillus shenzhenensis Strain LY-73T.</title>
        <authorList>
            <person name="Lin Z."/>
            <person name="Liu Z."/>
            <person name="Yang R."/>
            <person name="Zou Y."/>
            <person name="Wan D."/>
            <person name="Chen J."/>
            <person name="Guo M."/>
            <person name="Zhao J."/>
            <person name="Fang C."/>
            <person name="Yang R."/>
            <person name="Liu F."/>
        </authorList>
    </citation>
    <scope>NUCLEOTIDE SEQUENCE [LARGE SCALE GENOMIC DNA]</scope>
    <source>
        <strain evidence="4">LY-73</strain>
    </source>
</reference>
<gene>
    <name evidence="3" type="primary">adhE</name>
    <name evidence="3" type="ORF">L248_2859</name>
</gene>
<dbReference type="GO" id="GO:0016620">
    <property type="term" value="F:oxidoreductase activity, acting on the aldehyde or oxo group of donors, NAD or NADP as acceptor"/>
    <property type="evidence" value="ECO:0007669"/>
    <property type="project" value="InterPro"/>
</dbReference>
<dbReference type="Gene3D" id="3.40.309.10">
    <property type="entry name" value="Aldehyde Dehydrogenase, Chain A, domain 2"/>
    <property type="match status" value="1"/>
</dbReference>
<dbReference type="CDD" id="cd07122">
    <property type="entry name" value="ALDH_F20_ACDH"/>
    <property type="match status" value="1"/>
</dbReference>